<evidence type="ECO:0000313" key="2">
    <source>
        <dbReference type="Proteomes" id="UP000591131"/>
    </source>
</evidence>
<proteinExistence type="predicted"/>
<protein>
    <submittedName>
        <fullName evidence="1">Uncharacterized protein</fullName>
    </submittedName>
</protein>
<organism evidence="1 2">
    <name type="scientific">Perkinsus chesapeaki</name>
    <name type="common">Clam parasite</name>
    <name type="synonym">Perkinsus andrewsi</name>
    <dbReference type="NCBI Taxonomy" id="330153"/>
    <lineage>
        <taxon>Eukaryota</taxon>
        <taxon>Sar</taxon>
        <taxon>Alveolata</taxon>
        <taxon>Perkinsozoa</taxon>
        <taxon>Perkinsea</taxon>
        <taxon>Perkinsida</taxon>
        <taxon>Perkinsidae</taxon>
        <taxon>Perkinsus</taxon>
    </lineage>
</organism>
<name>A0A7J6L283_PERCH</name>
<reference evidence="1 2" key="1">
    <citation type="submission" date="2020-04" db="EMBL/GenBank/DDBJ databases">
        <title>Perkinsus chesapeaki whole genome sequence.</title>
        <authorList>
            <person name="Bogema D.R."/>
        </authorList>
    </citation>
    <scope>NUCLEOTIDE SEQUENCE [LARGE SCALE GENOMIC DNA]</scope>
    <source>
        <strain evidence="1">ATCC PRA-425</strain>
    </source>
</reference>
<comment type="caution">
    <text evidence="1">The sequence shown here is derived from an EMBL/GenBank/DDBJ whole genome shotgun (WGS) entry which is preliminary data.</text>
</comment>
<keyword evidence="2" id="KW-1185">Reference proteome</keyword>
<sequence>MDRYHALSLDVKTLERLWEKRNLDGMFEELLREISCFLRPREPCLREVSREHAELKSRVRYAFLKGDRLMVILSDGNDLAALQELDSGRTFEFTEPLPRRSQFIYDPFEDHLYVTDLDRRLLLTMDLFRPENGTVKSPLPELPGYLSVCGGRLFLARLLIDGRISLSIVQRDLQRKSCRCLPLWTSTVEVSVRHIHDFTVVEESKDVCSFAVMAGDSIVGATVGLSGNSCLRATKELWSRVPISAPFLRHLRFVRFVNPNLILLVTTPYRQDTSSLIVVELRGKEWFIVKGDPSNRTVPPELIAIKDGFGILAADEESGTKKLFSVYRLAWE</sequence>
<dbReference type="Proteomes" id="UP000591131">
    <property type="component" value="Unassembled WGS sequence"/>
</dbReference>
<gene>
    <name evidence="1" type="ORF">FOL47_010766</name>
</gene>
<dbReference type="EMBL" id="JAAPAO010000864">
    <property type="protein sequence ID" value="KAF4652979.1"/>
    <property type="molecule type" value="Genomic_DNA"/>
</dbReference>
<dbReference type="AlphaFoldDB" id="A0A7J6L283"/>
<accession>A0A7J6L283</accession>
<evidence type="ECO:0000313" key="1">
    <source>
        <dbReference type="EMBL" id="KAF4652979.1"/>
    </source>
</evidence>